<dbReference type="InterPro" id="IPR037523">
    <property type="entry name" value="VOC_core"/>
</dbReference>
<dbReference type="PANTHER" id="PTHR35908">
    <property type="entry name" value="HYPOTHETICAL FUSION PROTEIN"/>
    <property type="match status" value="1"/>
</dbReference>
<protein>
    <submittedName>
        <fullName evidence="2">VOC family protein</fullName>
    </submittedName>
</protein>
<evidence type="ECO:0000313" key="3">
    <source>
        <dbReference type="Proteomes" id="UP000694501"/>
    </source>
</evidence>
<dbReference type="PROSITE" id="PS51819">
    <property type="entry name" value="VOC"/>
    <property type="match status" value="1"/>
</dbReference>
<dbReference type="Gene3D" id="3.10.180.10">
    <property type="entry name" value="2,3-Dihydroxybiphenyl 1,2-Dioxygenase, domain 1"/>
    <property type="match status" value="1"/>
</dbReference>
<dbReference type="RefSeq" id="WP_211039264.1">
    <property type="nucleotide sequence ID" value="NZ_JAELVF020000001.1"/>
</dbReference>
<dbReference type="InterPro" id="IPR029068">
    <property type="entry name" value="Glyas_Bleomycin-R_OHBP_Dase"/>
</dbReference>
<dbReference type="SUPFAM" id="SSF54593">
    <property type="entry name" value="Glyoxalase/Bleomycin resistance protein/Dihydroxybiphenyl dioxygenase"/>
    <property type="match status" value="1"/>
</dbReference>
<dbReference type="EMBL" id="JAELVF020000001">
    <property type="protein sequence ID" value="MBU7599453.1"/>
    <property type="molecule type" value="Genomic_DNA"/>
</dbReference>
<keyword evidence="3" id="KW-1185">Reference proteome</keyword>
<feature type="domain" description="VOC" evidence="1">
    <location>
        <begin position="3"/>
        <end position="150"/>
    </location>
</feature>
<sequence length="150" mass="16434">MATRLQVTVDCADPGRLVAFWAEALGYVPAPPPEGFTDWYAYYRSIGVPESELPDDGDLTDSVVDPAGVGPRLWFQQVAEPKSGKNRLHLDLRVTGGRRVPLAERRREVDGEVARLRAAGAQVLHTLDAEGLDHYAVVMSDPEGNEFCVC</sequence>
<accession>A0A949JG19</accession>
<gene>
    <name evidence="2" type="ORF">JGS22_017970</name>
</gene>
<reference evidence="2" key="1">
    <citation type="submission" date="2021-06" db="EMBL/GenBank/DDBJ databases">
        <title>Sequencing of actinobacteria type strains.</title>
        <authorList>
            <person name="Nguyen G.-S."/>
            <person name="Wentzel A."/>
        </authorList>
    </citation>
    <scope>NUCLEOTIDE SEQUENCE</scope>
    <source>
        <strain evidence="2">P38-E01</strain>
    </source>
</reference>
<dbReference type="PANTHER" id="PTHR35908:SF1">
    <property type="entry name" value="CONSERVED PROTEIN"/>
    <property type="match status" value="1"/>
</dbReference>
<dbReference type="InterPro" id="IPR041581">
    <property type="entry name" value="Glyoxalase_6"/>
</dbReference>
<organism evidence="2 3">
    <name type="scientific">Streptomyces tardus</name>
    <dbReference type="NCBI Taxonomy" id="2780544"/>
    <lineage>
        <taxon>Bacteria</taxon>
        <taxon>Bacillati</taxon>
        <taxon>Actinomycetota</taxon>
        <taxon>Actinomycetes</taxon>
        <taxon>Kitasatosporales</taxon>
        <taxon>Streptomycetaceae</taxon>
        <taxon>Streptomyces</taxon>
    </lineage>
</organism>
<comment type="caution">
    <text evidence="2">The sequence shown here is derived from an EMBL/GenBank/DDBJ whole genome shotgun (WGS) entry which is preliminary data.</text>
</comment>
<dbReference type="Proteomes" id="UP000694501">
    <property type="component" value="Unassembled WGS sequence"/>
</dbReference>
<proteinExistence type="predicted"/>
<evidence type="ECO:0000259" key="1">
    <source>
        <dbReference type="PROSITE" id="PS51819"/>
    </source>
</evidence>
<dbReference type="Pfam" id="PF18029">
    <property type="entry name" value="Glyoxalase_6"/>
    <property type="match status" value="1"/>
</dbReference>
<dbReference type="CDD" id="cd06587">
    <property type="entry name" value="VOC"/>
    <property type="match status" value="1"/>
</dbReference>
<dbReference type="AlphaFoldDB" id="A0A949JG19"/>
<name>A0A949JG19_9ACTN</name>
<evidence type="ECO:0000313" key="2">
    <source>
        <dbReference type="EMBL" id="MBU7599453.1"/>
    </source>
</evidence>